<dbReference type="InterPro" id="IPR036322">
    <property type="entry name" value="WD40_repeat_dom_sf"/>
</dbReference>
<dbReference type="EMBL" id="LMWW01000065">
    <property type="protein sequence ID" value="KUN76517.1"/>
    <property type="molecule type" value="Genomic_DNA"/>
</dbReference>
<comment type="caution">
    <text evidence="4">The sequence shown here is derived from an EMBL/GenBank/DDBJ whole genome shotgun (WGS) entry which is preliminary data.</text>
</comment>
<name>A0A101SMK4_9ACTN</name>
<dbReference type="Proteomes" id="UP000052982">
    <property type="component" value="Unassembled WGS sequence"/>
</dbReference>
<feature type="region of interest" description="Disordered" evidence="3">
    <location>
        <begin position="278"/>
        <end position="300"/>
    </location>
</feature>
<sequence length="663" mass="68651">MKAEEVKALLEQLASAAATEDGDAWRQTWTCLAAGLLDDGTVSDGAYAALPHLVEAAAALPPGQSVDFWVDLGCIVTAEDRPPVPADLEAGFSAALRAAEGAATRSLLSAGVPAQVCAHLVLSCVAFAGHHTGEALWRLHDPRESGLQLVCPGCESDTEIPDFFVDPVRPSFEAPELPDPAHVREGEQPWGEVAAALQDEALGEGWEPFLRVAREVAAAGVPRETPGQAVLCLVAGMVAVNGSPQWAGREWARKLMLLTGHFRCWDCERTWTIADGLAENPDSARPQHRPTKAWTNSDGSAAVVESAAAGRSGEAATRFRQDGNAVLAADGTPWGRISTFFDSAPGSSGGVNALAVVSRPGRSTLVAGAGDRGEVCLWDVADGRLIHDPLPGHPDRIRSMTALSLPDGRVLLASGGDTGTIAVWNPVTGQPVREPAGDWPGGVTGMCTATIPDGRTLLVTATPRGAVRLWDPDTGECVGRLNPYGSPIQSIAAVSISAGHTLIAASDTAGRLHVWDPAVDDPWEPGAAVQLSARALADADHRVAAVATVPTPGRAVLATGDDQGVVMLWDLATGAPIGDGLPASTGTAGLPVITATTAHDGRTVLVTSTRHGHRLRVWEPETGAVEHIALDAALTCVATAGPDLIVGHDRGVLSLPLRSSAAG</sequence>
<dbReference type="STRING" id="1943.AQJ64_36645"/>
<evidence type="ECO:0000313" key="4">
    <source>
        <dbReference type="EMBL" id="KUN76517.1"/>
    </source>
</evidence>
<dbReference type="SUPFAM" id="SSF50978">
    <property type="entry name" value="WD40 repeat-like"/>
    <property type="match status" value="1"/>
</dbReference>
<dbReference type="Gene3D" id="2.130.10.10">
    <property type="entry name" value="YVTN repeat-like/Quinoprotein amine dehydrogenase"/>
    <property type="match status" value="2"/>
</dbReference>
<evidence type="ECO:0000256" key="2">
    <source>
        <dbReference type="ARBA" id="ARBA00022737"/>
    </source>
</evidence>
<proteinExistence type="predicted"/>
<dbReference type="InterPro" id="IPR015943">
    <property type="entry name" value="WD40/YVTN_repeat-like_dom_sf"/>
</dbReference>
<keyword evidence="1" id="KW-0853">WD repeat</keyword>
<dbReference type="AlphaFoldDB" id="A0A101SMK4"/>
<accession>A0A101SMK4</accession>
<organism evidence="4 5">
    <name type="scientific">Streptomyces griseoruber</name>
    <dbReference type="NCBI Taxonomy" id="1943"/>
    <lineage>
        <taxon>Bacteria</taxon>
        <taxon>Bacillati</taxon>
        <taxon>Actinomycetota</taxon>
        <taxon>Actinomycetes</taxon>
        <taxon>Kitasatosporales</taxon>
        <taxon>Streptomycetaceae</taxon>
        <taxon>Streptomyces</taxon>
    </lineage>
</organism>
<dbReference type="PANTHER" id="PTHR19848">
    <property type="entry name" value="WD40 REPEAT PROTEIN"/>
    <property type="match status" value="1"/>
</dbReference>
<dbReference type="Pfam" id="PF00400">
    <property type="entry name" value="WD40"/>
    <property type="match status" value="1"/>
</dbReference>
<dbReference type="InterPro" id="IPR001680">
    <property type="entry name" value="WD40_rpt"/>
</dbReference>
<dbReference type="SMART" id="SM00320">
    <property type="entry name" value="WD40"/>
    <property type="match status" value="6"/>
</dbReference>
<dbReference type="PANTHER" id="PTHR19848:SF8">
    <property type="entry name" value="F-BOX AND WD REPEAT DOMAIN CONTAINING 7"/>
    <property type="match status" value="1"/>
</dbReference>
<keyword evidence="5" id="KW-1185">Reference proteome</keyword>
<protein>
    <submittedName>
        <fullName evidence="4">Uncharacterized protein</fullName>
    </submittedName>
</protein>
<gene>
    <name evidence="4" type="ORF">AQJ64_36645</name>
</gene>
<evidence type="ECO:0000313" key="5">
    <source>
        <dbReference type="Proteomes" id="UP000052982"/>
    </source>
</evidence>
<dbReference type="RefSeq" id="WP_055634009.1">
    <property type="nucleotide sequence ID" value="NZ_KQ948781.1"/>
</dbReference>
<keyword evidence="2" id="KW-0677">Repeat</keyword>
<reference evidence="4 5" key="1">
    <citation type="submission" date="2015-10" db="EMBL/GenBank/DDBJ databases">
        <title>Draft genome sequence of Streptomyces griseoruber DSM 40281, type strain for the species Streptomyces griseoruber.</title>
        <authorList>
            <person name="Ruckert C."/>
            <person name="Winkler A."/>
            <person name="Kalinowski J."/>
            <person name="Kampfer P."/>
            <person name="Glaeser S."/>
        </authorList>
    </citation>
    <scope>NUCLEOTIDE SEQUENCE [LARGE SCALE GENOMIC DNA]</scope>
    <source>
        <strain evidence="4 5">DSM 40281</strain>
    </source>
</reference>
<dbReference type="OrthoDB" id="218695at2"/>
<evidence type="ECO:0000256" key="1">
    <source>
        <dbReference type="ARBA" id="ARBA00022574"/>
    </source>
</evidence>
<evidence type="ECO:0000256" key="3">
    <source>
        <dbReference type="SAM" id="MobiDB-lite"/>
    </source>
</evidence>